<dbReference type="PROSITE" id="PS50003">
    <property type="entry name" value="PH_DOMAIN"/>
    <property type="match status" value="1"/>
</dbReference>
<dbReference type="InterPro" id="IPR057379">
    <property type="entry name" value="PH_SPO71"/>
</dbReference>
<dbReference type="PANTHER" id="PTHR28076">
    <property type="entry name" value="SPORULATION-SPECIFIC PROTEIN 71"/>
    <property type="match status" value="1"/>
</dbReference>
<evidence type="ECO:0000313" key="3">
    <source>
        <dbReference type="EMBL" id="KAK5092420.1"/>
    </source>
</evidence>
<dbReference type="InterPro" id="IPR029217">
    <property type="entry name" value="Spo7_2_N"/>
</dbReference>
<protein>
    <recommendedName>
        <fullName evidence="2">PH domain-containing protein</fullName>
    </recommendedName>
</protein>
<organism evidence="3 4">
    <name type="scientific">Lithohypha guttulata</name>
    <dbReference type="NCBI Taxonomy" id="1690604"/>
    <lineage>
        <taxon>Eukaryota</taxon>
        <taxon>Fungi</taxon>
        <taxon>Dikarya</taxon>
        <taxon>Ascomycota</taxon>
        <taxon>Pezizomycotina</taxon>
        <taxon>Eurotiomycetes</taxon>
        <taxon>Chaetothyriomycetidae</taxon>
        <taxon>Chaetothyriales</taxon>
        <taxon>Trichomeriaceae</taxon>
        <taxon>Lithohypha</taxon>
    </lineage>
</organism>
<sequence length="1127" mass="127850">MDATLMPVGTATSSHGIPGLDPESYTAHKLKHASPEHLHLTTRRFFIGPIPEGWLSSNRKSWYKRRLELSTYSSRKASFTAREGQAYRQRTMTGLDRSAAARMSFSFPQPEDFDASAPSSDREEEAMATADEEEEEEEEEEEDEEPMEIEPVSTLMQEQDLPPSEYASAKSSPNSPRTVRKDVTRDAVSGPADVSPSNTRAAASPEFSRQVKGQDMNEFQVQVTGSPSTQPRSSGDAGTNDGNKLSGVSATDTRESSLRRDGLWPQNDNVDAGSRTRLLSPIRSNSRQPPKSRDGARSLSKHDPAPITSDPDELQTRTRQSEGVRFKVGEAVADRQRRVGKRAESARNRVGKKIARRQTLQEGTIVKREKMLTRIDSTLQQVSDDYDENANMGLSTLQLQKWTEFMVVARRSKTSDEDDFRLQFYKTRVIPEIDDNTTKKKPYREIRLVRKSTHVNLFSSLDKSVAIWHPYKKGTRITIMKCESTAHSVEWYTFLRDALGWKRPDKLQVSVPDLGVNLQIEKPFDNVEAAGLEAEDVETALTKVAEAEQAVAGKIIALCTEMLQGNPEWTSVMEHWQANIKPGLAWKRYDRLEWIHGVNEQKMYGSMAMQQSYELELRPKVHYPQHAHGRRGKEHEEPPPIEGFLIRMTSQKGVHKRMGKTFFKRLYFSTHDNLLTFNRPAQATPPHPPRLQTISGTNIPSSRDIIEKTPIIYDIDPFPLNSSHNQLEFLTGGDQDQISRADREAYEEARRNHANLTSSEGYINLTRIHTVRAMRWGTDSVDETLESGSDSDVDFHQSVPDTTRDDGSTSAIDEQRVFELILDNGLVVRLQAYDKHTRDEWVSRLRRLVKYWKLRKTSDVNTFKSVRATNLARLKIDEDVEAELGQFGHKWEVTRSEASPELYNICSISSCRTISLSGLLYRKARRHGTFHRCGVVLTGGKMLIYQSTLRKTSGEQVPNIHQEKQQVIDLTGCYVYSGLIVEDDLLYQNRTFDANHVGTLASLPRVWTEDGWTSSDVDVMCCFVVWMNTRKSWFRTAGDSIFGTNREETTQVEGAPAAGAKENTGKTRARIKRVRQLGVPGRGMVFKCRSRAERDLWVLNLGIEIERLIERQRWEDESGEGEVRFAG</sequence>
<dbReference type="InterPro" id="IPR039486">
    <property type="entry name" value="Mug56/Spo71_PH"/>
</dbReference>
<dbReference type="Proteomes" id="UP001345013">
    <property type="component" value="Unassembled WGS sequence"/>
</dbReference>
<dbReference type="SMART" id="SM00233">
    <property type="entry name" value="PH"/>
    <property type="match status" value="3"/>
</dbReference>
<comment type="caution">
    <text evidence="3">The sequence shown here is derived from an EMBL/GenBank/DDBJ whole genome shotgun (WGS) entry which is preliminary data.</text>
</comment>
<feature type="compositionally biased region" description="Acidic residues" evidence="1">
    <location>
        <begin position="782"/>
        <end position="792"/>
    </location>
</feature>
<feature type="compositionally biased region" description="Polar residues" evidence="1">
    <location>
        <begin position="217"/>
        <end position="251"/>
    </location>
</feature>
<dbReference type="EMBL" id="JAVRRG010000058">
    <property type="protein sequence ID" value="KAK5092420.1"/>
    <property type="molecule type" value="Genomic_DNA"/>
</dbReference>
<feature type="region of interest" description="Disordered" evidence="1">
    <location>
        <begin position="782"/>
        <end position="809"/>
    </location>
</feature>
<feature type="domain" description="PH" evidence="2">
    <location>
        <begin position="638"/>
        <end position="850"/>
    </location>
</feature>
<keyword evidence="4" id="KW-1185">Reference proteome</keyword>
<accession>A0ABR0K9J5</accession>
<dbReference type="InterPro" id="IPR001849">
    <property type="entry name" value="PH_domain"/>
</dbReference>
<feature type="compositionally biased region" description="Acidic residues" evidence="1">
    <location>
        <begin position="122"/>
        <end position="148"/>
    </location>
</feature>
<dbReference type="SMART" id="SM01316">
    <property type="entry name" value="Spo7_2_N"/>
    <property type="match status" value="1"/>
</dbReference>
<feature type="region of interest" description="Disordered" evidence="1">
    <location>
        <begin position="106"/>
        <end position="323"/>
    </location>
</feature>
<feature type="compositionally biased region" description="Basic and acidic residues" evidence="1">
    <location>
        <begin position="252"/>
        <end position="262"/>
    </location>
</feature>
<dbReference type="SUPFAM" id="SSF50729">
    <property type="entry name" value="PH domain-like"/>
    <property type="match status" value="2"/>
</dbReference>
<gene>
    <name evidence="3" type="ORF">LTR24_005238</name>
</gene>
<dbReference type="Pfam" id="PF15404">
    <property type="entry name" value="PH_4"/>
    <property type="match status" value="1"/>
</dbReference>
<dbReference type="InterPro" id="IPR040345">
    <property type="entry name" value="Mug56/Spo71"/>
</dbReference>
<name>A0ABR0K9J5_9EURO</name>
<reference evidence="3 4" key="1">
    <citation type="submission" date="2023-08" db="EMBL/GenBank/DDBJ databases">
        <title>Black Yeasts Isolated from many extreme environments.</title>
        <authorList>
            <person name="Coleine C."/>
            <person name="Stajich J.E."/>
            <person name="Selbmann L."/>
        </authorList>
    </citation>
    <scope>NUCLEOTIDE SEQUENCE [LARGE SCALE GENOMIC DNA]</scope>
    <source>
        <strain evidence="3 4">CCFEE 5885</strain>
    </source>
</reference>
<proteinExistence type="predicted"/>
<feature type="compositionally biased region" description="Basic and acidic residues" evidence="1">
    <location>
        <begin position="291"/>
        <end position="304"/>
    </location>
</feature>
<dbReference type="PANTHER" id="PTHR28076:SF1">
    <property type="entry name" value="PROSPORE MEMBRANE ADAPTER PROTEIN SPO71"/>
    <property type="match status" value="1"/>
</dbReference>
<dbReference type="Pfam" id="PF15407">
    <property type="entry name" value="Spo7_2_N"/>
    <property type="match status" value="1"/>
</dbReference>
<evidence type="ECO:0000313" key="4">
    <source>
        <dbReference type="Proteomes" id="UP001345013"/>
    </source>
</evidence>
<evidence type="ECO:0000256" key="1">
    <source>
        <dbReference type="SAM" id="MobiDB-lite"/>
    </source>
</evidence>
<dbReference type="Pfam" id="PF23207">
    <property type="entry name" value="PH_SPO71"/>
    <property type="match status" value="1"/>
</dbReference>
<evidence type="ECO:0000259" key="2">
    <source>
        <dbReference type="PROSITE" id="PS50003"/>
    </source>
</evidence>
<feature type="compositionally biased region" description="Basic and acidic residues" evidence="1">
    <location>
        <begin position="314"/>
        <end position="323"/>
    </location>
</feature>